<dbReference type="Proteomes" id="UP000468901">
    <property type="component" value="Unassembled WGS sequence"/>
</dbReference>
<proteinExistence type="predicted"/>
<dbReference type="RefSeq" id="WP_152216211.1">
    <property type="nucleotide sequence ID" value="NZ_WESC01000008.1"/>
</dbReference>
<name>A0A6N6VJ20_9HYPH</name>
<reference evidence="1 2" key="1">
    <citation type="submission" date="2019-09" db="EMBL/GenBank/DDBJ databases">
        <title>Parvibaculum sedimenti sp. nov., isolated from sediment.</title>
        <authorList>
            <person name="Wang Y."/>
        </authorList>
    </citation>
    <scope>NUCLEOTIDE SEQUENCE [LARGE SCALE GENOMIC DNA]</scope>
    <source>
        <strain evidence="1 2">HXT-9</strain>
    </source>
</reference>
<accession>A0A6N6VJ20</accession>
<dbReference type="EMBL" id="WESC01000008">
    <property type="protein sequence ID" value="KAB7739830.1"/>
    <property type="molecule type" value="Genomic_DNA"/>
</dbReference>
<dbReference type="AlphaFoldDB" id="A0A6N6VJ20"/>
<sequence length="85" mass="9742">MRFIAYPLEYYLLRDVTSDGPTIGHYAGRHVPEAVIDAYGRRYVFGGLAPRRADGRYDIGRLRDGEFLLEPGLVYTLEQCSKQKM</sequence>
<protein>
    <submittedName>
        <fullName evidence="1">Uncharacterized protein</fullName>
    </submittedName>
</protein>
<organism evidence="1 2">
    <name type="scientific">Parvibaculum sedimenti</name>
    <dbReference type="NCBI Taxonomy" id="2608632"/>
    <lineage>
        <taxon>Bacteria</taxon>
        <taxon>Pseudomonadati</taxon>
        <taxon>Pseudomonadota</taxon>
        <taxon>Alphaproteobacteria</taxon>
        <taxon>Hyphomicrobiales</taxon>
        <taxon>Parvibaculaceae</taxon>
        <taxon>Parvibaculum</taxon>
    </lineage>
</organism>
<gene>
    <name evidence="1" type="ORF">F2P47_09960</name>
</gene>
<comment type="caution">
    <text evidence="1">The sequence shown here is derived from an EMBL/GenBank/DDBJ whole genome shotgun (WGS) entry which is preliminary data.</text>
</comment>
<evidence type="ECO:0000313" key="1">
    <source>
        <dbReference type="EMBL" id="KAB7739830.1"/>
    </source>
</evidence>
<evidence type="ECO:0000313" key="2">
    <source>
        <dbReference type="Proteomes" id="UP000468901"/>
    </source>
</evidence>
<keyword evidence="2" id="KW-1185">Reference proteome</keyword>